<evidence type="ECO:0000256" key="3">
    <source>
        <dbReference type="ARBA" id="ARBA00022741"/>
    </source>
</evidence>
<dbReference type="InterPro" id="IPR018484">
    <property type="entry name" value="FGGY_N"/>
</dbReference>
<accession>A0AAW6TS91</accession>
<dbReference type="SUPFAM" id="SSF53067">
    <property type="entry name" value="Actin-like ATPase domain"/>
    <property type="match status" value="2"/>
</dbReference>
<organism evidence="9 10">
    <name type="scientific">Anaerobaca lacustris</name>
    <dbReference type="NCBI Taxonomy" id="3044600"/>
    <lineage>
        <taxon>Bacteria</taxon>
        <taxon>Pseudomonadati</taxon>
        <taxon>Planctomycetota</taxon>
        <taxon>Phycisphaerae</taxon>
        <taxon>Sedimentisphaerales</taxon>
        <taxon>Anaerobacaceae</taxon>
        <taxon>Anaerobaca</taxon>
    </lineage>
</organism>
<evidence type="ECO:0000256" key="1">
    <source>
        <dbReference type="ARBA" id="ARBA00009156"/>
    </source>
</evidence>
<reference evidence="9" key="1">
    <citation type="submission" date="2023-05" db="EMBL/GenBank/DDBJ databases">
        <title>Anaerotaeda fermentans gen. nov., sp. nov., a novel anaerobic planctomycete of the new family within the order Sedimentisphaerales isolated from Taman Peninsula, Russia.</title>
        <authorList>
            <person name="Khomyakova M.A."/>
            <person name="Merkel A.Y."/>
            <person name="Slobodkin A.I."/>
        </authorList>
    </citation>
    <scope>NUCLEOTIDE SEQUENCE</scope>
    <source>
        <strain evidence="9">M17dextr</strain>
    </source>
</reference>
<dbReference type="Proteomes" id="UP001431776">
    <property type="component" value="Unassembled WGS sequence"/>
</dbReference>
<dbReference type="RefSeq" id="WP_349243477.1">
    <property type="nucleotide sequence ID" value="NZ_JASCXX010000003.1"/>
</dbReference>
<name>A0AAW6TS91_9BACT</name>
<dbReference type="Pfam" id="PF00370">
    <property type="entry name" value="FGGY_N"/>
    <property type="match status" value="1"/>
</dbReference>
<keyword evidence="5" id="KW-0067">ATP-binding</keyword>
<evidence type="ECO:0000313" key="9">
    <source>
        <dbReference type="EMBL" id="MDI6448067.1"/>
    </source>
</evidence>
<keyword evidence="10" id="KW-1185">Reference proteome</keyword>
<dbReference type="Pfam" id="PF02782">
    <property type="entry name" value="FGGY_C"/>
    <property type="match status" value="1"/>
</dbReference>
<dbReference type="EC" id="2.7.1.-" evidence="9"/>
<dbReference type="InterPro" id="IPR050406">
    <property type="entry name" value="FGGY_Carb_Kinase"/>
</dbReference>
<dbReference type="GO" id="GO:0008993">
    <property type="term" value="F:rhamnulokinase activity"/>
    <property type="evidence" value="ECO:0007669"/>
    <property type="project" value="InterPro"/>
</dbReference>
<keyword evidence="2 9" id="KW-0808">Transferase</keyword>
<evidence type="ECO:0000256" key="4">
    <source>
        <dbReference type="ARBA" id="ARBA00022777"/>
    </source>
</evidence>
<protein>
    <submittedName>
        <fullName evidence="9">Rhamnulokinase family protein</fullName>
        <ecNumber evidence="9">2.7.1.-</ecNumber>
    </submittedName>
</protein>
<dbReference type="Gene3D" id="3.30.420.40">
    <property type="match status" value="2"/>
</dbReference>
<dbReference type="InterPro" id="IPR013449">
    <property type="entry name" value="Rhamnulokinase"/>
</dbReference>
<gene>
    <name evidence="9" type="ORF">QJ522_03330</name>
</gene>
<dbReference type="InterPro" id="IPR043129">
    <property type="entry name" value="ATPase_NBD"/>
</dbReference>
<comment type="similarity">
    <text evidence="1">Belongs to the FGGY kinase family.</text>
</comment>
<dbReference type="EMBL" id="JASCXX010000003">
    <property type="protein sequence ID" value="MDI6448067.1"/>
    <property type="molecule type" value="Genomic_DNA"/>
</dbReference>
<dbReference type="PANTHER" id="PTHR43095:SF2">
    <property type="entry name" value="GLUCONOKINASE"/>
    <property type="match status" value="1"/>
</dbReference>
<dbReference type="GO" id="GO:0019301">
    <property type="term" value="P:rhamnose catabolic process"/>
    <property type="evidence" value="ECO:0007669"/>
    <property type="project" value="InterPro"/>
</dbReference>
<dbReference type="AlphaFoldDB" id="A0AAW6TS91"/>
<dbReference type="GO" id="GO:0005524">
    <property type="term" value="F:ATP binding"/>
    <property type="evidence" value="ECO:0007669"/>
    <property type="project" value="UniProtKB-KW"/>
</dbReference>
<feature type="domain" description="Carbohydrate kinase FGGY C-terminal" evidence="8">
    <location>
        <begin position="258"/>
        <end position="449"/>
    </location>
</feature>
<proteinExistence type="inferred from homology"/>
<evidence type="ECO:0000256" key="5">
    <source>
        <dbReference type="ARBA" id="ARBA00022840"/>
    </source>
</evidence>
<keyword evidence="4" id="KW-0418">Kinase</keyword>
<evidence type="ECO:0000256" key="6">
    <source>
        <dbReference type="ARBA" id="ARBA00023308"/>
    </source>
</evidence>
<comment type="caution">
    <text evidence="9">The sequence shown here is derived from an EMBL/GenBank/DDBJ whole genome shotgun (WGS) entry which is preliminary data.</text>
</comment>
<evidence type="ECO:0000313" key="10">
    <source>
        <dbReference type="Proteomes" id="UP001431776"/>
    </source>
</evidence>
<evidence type="ECO:0000259" key="7">
    <source>
        <dbReference type="Pfam" id="PF00370"/>
    </source>
</evidence>
<feature type="domain" description="Carbohydrate kinase FGGY N-terminal" evidence="7">
    <location>
        <begin position="7"/>
        <end position="249"/>
    </location>
</feature>
<dbReference type="CDD" id="cd07771">
    <property type="entry name" value="ASKHA_NBD_FGGY_RhaB-like"/>
    <property type="match status" value="1"/>
</dbReference>
<dbReference type="InterPro" id="IPR018485">
    <property type="entry name" value="FGGY_C"/>
</dbReference>
<keyword evidence="3" id="KW-0547">Nucleotide-binding</keyword>
<sequence length="490" mass="53617">MSETASYIAVDLGAESGRVMLGTMAAGELHLEEVHRFGNGPVEIEGSLRWDFDRLLSEVRTGIGLAAKTAAGTPLGIGVDTWGVDFGLIGDDGRLIEAPYHYRDSRTNGMMEKAFALMSKRDIYQNTGIQFMQLNSLYQVLAMRLADSAALARTGKLIFMADLLSYFLCGQVFGEYTLASTSQMMDMATGRWSKAIFEKLGLPIEIMPEIVMPGTVVGPLTDDVAREIGCPKIPVIAVGSHDTASAVLGVPGTGGNWAYLSSGTWSLMGVEIPKAIIDDKTFEYGFTNEGGVQNTIRLLKNIMGLWLVQECKRQWQREGQDLSYGELTDLASKAEPFFGIIDCDCSDFLAPGDMPTRINKHLAQTGQPTTDDKGQMVRLVLESLALKYRRTLEAIEDVTGDPIDVLHIVGGGIQNELLCQFAADATGKRVVAGPIEATASGNVLMQAIATGRLKGIDEAREIVRHSFDLKEYRPQDTPAWTHRYERFTKR</sequence>
<dbReference type="PANTHER" id="PTHR43095">
    <property type="entry name" value="SUGAR KINASE"/>
    <property type="match status" value="1"/>
</dbReference>
<keyword evidence="6" id="KW-0684">Rhamnose metabolism</keyword>
<evidence type="ECO:0000256" key="2">
    <source>
        <dbReference type="ARBA" id="ARBA00022679"/>
    </source>
</evidence>
<evidence type="ECO:0000259" key="8">
    <source>
        <dbReference type="Pfam" id="PF02782"/>
    </source>
</evidence>